<feature type="region of interest" description="Disordered" evidence="3">
    <location>
        <begin position="1"/>
        <end position="37"/>
    </location>
</feature>
<dbReference type="InterPro" id="IPR050327">
    <property type="entry name" value="Proton-linked_MCT"/>
</dbReference>
<evidence type="ECO:0000256" key="3">
    <source>
        <dbReference type="SAM" id="MobiDB-lite"/>
    </source>
</evidence>
<dbReference type="GO" id="GO:0022857">
    <property type="term" value="F:transmembrane transporter activity"/>
    <property type="evidence" value="ECO:0007669"/>
    <property type="project" value="InterPro"/>
</dbReference>
<protein>
    <submittedName>
        <fullName evidence="5">Major facilitator superfamily domain-containing protein</fullName>
    </submittedName>
</protein>
<feature type="transmembrane region" description="Helical" evidence="4">
    <location>
        <begin position="256"/>
        <end position="282"/>
    </location>
</feature>
<comment type="caution">
    <text evidence="5">The sequence shown here is derived from an EMBL/GenBank/DDBJ whole genome shotgun (WGS) entry which is preliminary data.</text>
</comment>
<keyword evidence="6" id="KW-1185">Reference proteome</keyword>
<feature type="transmembrane region" description="Helical" evidence="4">
    <location>
        <begin position="183"/>
        <end position="203"/>
    </location>
</feature>
<feature type="transmembrane region" description="Helical" evidence="4">
    <location>
        <begin position="123"/>
        <end position="142"/>
    </location>
</feature>
<evidence type="ECO:0000256" key="4">
    <source>
        <dbReference type="SAM" id="Phobius"/>
    </source>
</evidence>
<comment type="similarity">
    <text evidence="2">Belongs to the major facilitator superfamily. Monocarboxylate porter (TC 2.A.1.13) family.</text>
</comment>
<gene>
    <name evidence="5" type="ORF">B0T11DRAFT_328985</name>
</gene>
<feature type="transmembrane region" description="Helical" evidence="4">
    <location>
        <begin position="419"/>
        <end position="444"/>
    </location>
</feature>
<keyword evidence="4" id="KW-0812">Transmembrane</keyword>
<keyword evidence="4" id="KW-1133">Transmembrane helix</keyword>
<feature type="transmembrane region" description="Helical" evidence="4">
    <location>
        <begin position="215"/>
        <end position="235"/>
    </location>
</feature>
<dbReference type="Proteomes" id="UP000813385">
    <property type="component" value="Unassembled WGS sequence"/>
</dbReference>
<dbReference type="OrthoDB" id="2213137at2759"/>
<evidence type="ECO:0000313" key="6">
    <source>
        <dbReference type="Proteomes" id="UP000813385"/>
    </source>
</evidence>
<evidence type="ECO:0000256" key="2">
    <source>
        <dbReference type="ARBA" id="ARBA00006727"/>
    </source>
</evidence>
<dbReference type="EMBL" id="JAGPXD010000003">
    <property type="protein sequence ID" value="KAH7362975.1"/>
    <property type="molecule type" value="Genomic_DNA"/>
</dbReference>
<feature type="transmembrane region" description="Helical" evidence="4">
    <location>
        <begin position="97"/>
        <end position="116"/>
    </location>
</feature>
<dbReference type="InterPro" id="IPR036259">
    <property type="entry name" value="MFS_trans_sf"/>
</dbReference>
<comment type="subcellular location">
    <subcellularLocation>
        <location evidence="1">Membrane</location>
        <topology evidence="1">Multi-pass membrane protein</topology>
    </subcellularLocation>
</comment>
<dbReference type="PANTHER" id="PTHR11360">
    <property type="entry name" value="MONOCARBOXYLATE TRANSPORTER"/>
    <property type="match status" value="1"/>
</dbReference>
<dbReference type="PANTHER" id="PTHR11360:SF130">
    <property type="entry name" value="MAJOR FACILITATOR SUPERFAMILY (MFS) PROFILE DOMAIN-CONTAINING PROTEIN-RELATED"/>
    <property type="match status" value="1"/>
</dbReference>
<dbReference type="SUPFAM" id="SSF103473">
    <property type="entry name" value="MFS general substrate transporter"/>
    <property type="match status" value="1"/>
</dbReference>
<feature type="transmembrane region" description="Helical" evidence="4">
    <location>
        <begin position="323"/>
        <end position="343"/>
    </location>
</feature>
<keyword evidence="4" id="KW-0472">Membrane</keyword>
<proteinExistence type="inferred from homology"/>
<sequence length="448" mass="48000">MSTHHVEEEAVVEPSPPFHTEKQSPNPTSLPPQAGDIDTESGLEYDANFTYPEGGLRAWTQVLASNLLNQIAWGYPSTFGVYQLYYTETMGLPSAQISWIGSIQVFLAFSICIISGRLSDAGYCRHATFVGSVLAVLGTFLTSLCTEYWQILLAQGFCTGLGLGIMFMPGIAIVSSYFKERRALALSIAATGTGIGSCIFPATVNYLIPQIGFPWAIRCQGFLALGVAAVANAILHPRLAPRKHGPLIEWGALREPPFVTFAAGVFFVFWALYFSIFYINVFARRVVGFSSTDAVSLLLILNAMGVPSRLVSGVVADRWLGPINTLILTTIFASVMVFAWIGVDSRPGMYALTTVFGWANGMVQGVFVGALASLTEDPQKMGTRFGMVATIVGFATLAGPPTAGAIIDQSGGSFLWAQVWGGIVTFIGFLTLVGARAAATGLVWKAKL</sequence>
<name>A0A8K0TG38_9PEZI</name>
<feature type="transmembrane region" description="Helical" evidence="4">
    <location>
        <begin position="294"/>
        <end position="311"/>
    </location>
</feature>
<dbReference type="AlphaFoldDB" id="A0A8K0TG38"/>
<feature type="transmembrane region" description="Helical" evidence="4">
    <location>
        <begin position="385"/>
        <end position="407"/>
    </location>
</feature>
<dbReference type="Pfam" id="PF07690">
    <property type="entry name" value="MFS_1"/>
    <property type="match status" value="1"/>
</dbReference>
<feature type="transmembrane region" description="Helical" evidence="4">
    <location>
        <begin position="349"/>
        <end position="373"/>
    </location>
</feature>
<dbReference type="InterPro" id="IPR011701">
    <property type="entry name" value="MFS"/>
</dbReference>
<dbReference type="GO" id="GO:0016020">
    <property type="term" value="C:membrane"/>
    <property type="evidence" value="ECO:0007669"/>
    <property type="project" value="UniProtKB-SubCell"/>
</dbReference>
<accession>A0A8K0TG38</accession>
<organism evidence="5 6">
    <name type="scientific">Plectosphaerella cucumerina</name>
    <dbReference type="NCBI Taxonomy" id="40658"/>
    <lineage>
        <taxon>Eukaryota</taxon>
        <taxon>Fungi</taxon>
        <taxon>Dikarya</taxon>
        <taxon>Ascomycota</taxon>
        <taxon>Pezizomycotina</taxon>
        <taxon>Sordariomycetes</taxon>
        <taxon>Hypocreomycetidae</taxon>
        <taxon>Glomerellales</taxon>
        <taxon>Plectosphaerellaceae</taxon>
        <taxon>Plectosphaerella</taxon>
    </lineage>
</organism>
<evidence type="ECO:0000313" key="5">
    <source>
        <dbReference type="EMBL" id="KAH7362975.1"/>
    </source>
</evidence>
<dbReference type="Gene3D" id="1.20.1250.20">
    <property type="entry name" value="MFS general substrate transporter like domains"/>
    <property type="match status" value="1"/>
</dbReference>
<evidence type="ECO:0000256" key="1">
    <source>
        <dbReference type="ARBA" id="ARBA00004141"/>
    </source>
</evidence>
<reference evidence="5" key="1">
    <citation type="journal article" date="2021" name="Nat. Commun.">
        <title>Genetic determinants of endophytism in the Arabidopsis root mycobiome.</title>
        <authorList>
            <person name="Mesny F."/>
            <person name="Miyauchi S."/>
            <person name="Thiergart T."/>
            <person name="Pickel B."/>
            <person name="Atanasova L."/>
            <person name="Karlsson M."/>
            <person name="Huettel B."/>
            <person name="Barry K.W."/>
            <person name="Haridas S."/>
            <person name="Chen C."/>
            <person name="Bauer D."/>
            <person name="Andreopoulos W."/>
            <person name="Pangilinan J."/>
            <person name="LaButti K."/>
            <person name="Riley R."/>
            <person name="Lipzen A."/>
            <person name="Clum A."/>
            <person name="Drula E."/>
            <person name="Henrissat B."/>
            <person name="Kohler A."/>
            <person name="Grigoriev I.V."/>
            <person name="Martin F.M."/>
            <person name="Hacquard S."/>
        </authorList>
    </citation>
    <scope>NUCLEOTIDE SEQUENCE</scope>
    <source>
        <strain evidence="5">MPI-CAGE-AT-0016</strain>
    </source>
</reference>
<feature type="transmembrane region" description="Helical" evidence="4">
    <location>
        <begin position="148"/>
        <end position="171"/>
    </location>
</feature>